<dbReference type="Pfam" id="PF00109">
    <property type="entry name" value="ketoacyl-synt"/>
    <property type="match status" value="1"/>
</dbReference>
<proteinExistence type="predicted"/>
<name>A0AAU2V606_9ACTN</name>
<dbReference type="InterPro" id="IPR014030">
    <property type="entry name" value="Ketoacyl_synth_N"/>
</dbReference>
<dbReference type="AlphaFoldDB" id="A0AAU2V606"/>
<gene>
    <name evidence="2" type="ORF">OG549_18965</name>
</gene>
<dbReference type="GO" id="GO:0016747">
    <property type="term" value="F:acyltransferase activity, transferring groups other than amino-acyl groups"/>
    <property type="evidence" value="ECO:0007669"/>
    <property type="project" value="UniProtKB-ARBA"/>
</dbReference>
<reference evidence="2" key="1">
    <citation type="submission" date="2022-10" db="EMBL/GenBank/DDBJ databases">
        <title>The complete genomes of actinobacterial strains from the NBC collection.</title>
        <authorList>
            <person name="Joergensen T.S."/>
            <person name="Alvarez Arevalo M."/>
            <person name="Sterndorff E.B."/>
            <person name="Faurdal D."/>
            <person name="Vuksanovic O."/>
            <person name="Mourched A.-S."/>
            <person name="Charusanti P."/>
            <person name="Shaw S."/>
            <person name="Blin K."/>
            <person name="Weber T."/>
        </authorList>
    </citation>
    <scope>NUCLEOTIDE SEQUENCE</scope>
    <source>
        <strain evidence="2">NBC_00003</strain>
    </source>
</reference>
<organism evidence="2">
    <name type="scientific">Streptomyces sp. NBC_00003</name>
    <dbReference type="NCBI Taxonomy" id="2903608"/>
    <lineage>
        <taxon>Bacteria</taxon>
        <taxon>Bacillati</taxon>
        <taxon>Actinomycetota</taxon>
        <taxon>Actinomycetes</taxon>
        <taxon>Kitasatosporales</taxon>
        <taxon>Streptomycetaceae</taxon>
        <taxon>Streptomyces</taxon>
    </lineage>
</organism>
<sequence length="335" mass="34361">MTARDRVAEAVVTGVGTVAAPAGTPLDEPWFDYRARLGPRGYRYLPDACQYLLAAAKGALVRSGEDLTGSTDPAEDSTAPLVGFAEERRAAVIGTNSAVAALHADIAETVRAGEINRLSPMLTPFFSVNLVASRLSTEHRLKGFNTTVTSPRVAGLEALHVAACELTAGRSDVALAGVTEAFDPGHGTAAAEAGAVVLMLRPPADAVRPGSALLRTSLRFVPPAALAREAGRRRADREVREALEALVGLGPAPERVRLVTDGSAVAAAVGATVQDWSTGRVLLSVETPGARAGALAPMELVARDLRAGAAGAHLVVAVAGEGNVAFASVGPCRTA</sequence>
<evidence type="ECO:0000313" key="2">
    <source>
        <dbReference type="EMBL" id="WTW62564.1"/>
    </source>
</evidence>
<dbReference type="SUPFAM" id="SSF53901">
    <property type="entry name" value="Thiolase-like"/>
    <property type="match status" value="1"/>
</dbReference>
<accession>A0AAU2V606</accession>
<protein>
    <submittedName>
        <fullName evidence="2">3-oxoacyl-ACP synthase</fullName>
    </submittedName>
</protein>
<evidence type="ECO:0000259" key="1">
    <source>
        <dbReference type="Pfam" id="PF00109"/>
    </source>
</evidence>
<dbReference type="InterPro" id="IPR016039">
    <property type="entry name" value="Thiolase-like"/>
</dbReference>
<dbReference type="Gene3D" id="3.40.47.10">
    <property type="match status" value="1"/>
</dbReference>
<dbReference type="EMBL" id="CP108318">
    <property type="protein sequence ID" value="WTW62564.1"/>
    <property type="molecule type" value="Genomic_DNA"/>
</dbReference>
<feature type="domain" description="Beta-ketoacyl synthase-like N-terminal" evidence="1">
    <location>
        <begin position="38"/>
        <end position="194"/>
    </location>
</feature>